<organism evidence="2 3">
    <name type="scientific">Amycolatopsis xylanica</name>
    <dbReference type="NCBI Taxonomy" id="589385"/>
    <lineage>
        <taxon>Bacteria</taxon>
        <taxon>Bacillati</taxon>
        <taxon>Actinomycetota</taxon>
        <taxon>Actinomycetes</taxon>
        <taxon>Pseudonocardiales</taxon>
        <taxon>Pseudonocardiaceae</taxon>
        <taxon>Amycolatopsis</taxon>
    </lineage>
</organism>
<gene>
    <name evidence="2" type="ORF">SAMN05421504_104693</name>
</gene>
<evidence type="ECO:0000313" key="3">
    <source>
        <dbReference type="Proteomes" id="UP000199515"/>
    </source>
</evidence>
<dbReference type="SUPFAM" id="SSF53474">
    <property type="entry name" value="alpha/beta-Hydrolases"/>
    <property type="match status" value="1"/>
</dbReference>
<reference evidence="2 3" key="1">
    <citation type="submission" date="2016-10" db="EMBL/GenBank/DDBJ databases">
        <authorList>
            <person name="de Groot N.N."/>
        </authorList>
    </citation>
    <scope>NUCLEOTIDE SEQUENCE [LARGE SCALE GENOMIC DNA]</scope>
    <source>
        <strain evidence="2 3">CPCC 202699</strain>
    </source>
</reference>
<dbReference type="EMBL" id="FNON01000004">
    <property type="protein sequence ID" value="SDY15607.1"/>
    <property type="molecule type" value="Genomic_DNA"/>
</dbReference>
<dbReference type="Proteomes" id="UP000199515">
    <property type="component" value="Unassembled WGS sequence"/>
</dbReference>
<keyword evidence="3" id="KW-1185">Reference proteome</keyword>
<protein>
    <submittedName>
        <fullName evidence="2">Pimeloyl-ACP methyl ester carboxylesterase</fullName>
    </submittedName>
</protein>
<dbReference type="PRINTS" id="PR00111">
    <property type="entry name" value="ABHYDROLASE"/>
</dbReference>
<dbReference type="InterPro" id="IPR050266">
    <property type="entry name" value="AB_hydrolase_sf"/>
</dbReference>
<name>A0A1H3HJF5_9PSEU</name>
<dbReference type="InterPro" id="IPR000073">
    <property type="entry name" value="AB_hydrolase_1"/>
</dbReference>
<dbReference type="InterPro" id="IPR029058">
    <property type="entry name" value="AB_hydrolase_fold"/>
</dbReference>
<sequence length="262" mass="27855">MPKTSVEITGGEALVHYDVTGSGPGLVLVHGTAATREQWLPLTDAARDRYTVVAPDYSGSGLTVDHGGVLTVEDLAAEVLAAADDAGLGEFRLAGHSLGAVVAAHLAGTHPDRVHSLVLHACWAVTDTRFDAELRYWLELLDTGAFARMLPLMAFGPRYWATATTESNEELVATLDDLIDPVGAARQIEVDRRVDLRDILPKITAPTLLLASEHDRIIDRAQQELLAAAIPDVRRAGLDAGHGAPAEDPAGFAAAVLSFMDE</sequence>
<dbReference type="STRING" id="589385.SAMN05421504_104693"/>
<dbReference type="Gene3D" id="3.40.50.1820">
    <property type="entry name" value="alpha/beta hydrolase"/>
    <property type="match status" value="1"/>
</dbReference>
<evidence type="ECO:0000313" key="2">
    <source>
        <dbReference type="EMBL" id="SDY15607.1"/>
    </source>
</evidence>
<dbReference type="RefSeq" id="WP_091291704.1">
    <property type="nucleotide sequence ID" value="NZ_FNON01000004.1"/>
</dbReference>
<dbReference type="GO" id="GO:0003824">
    <property type="term" value="F:catalytic activity"/>
    <property type="evidence" value="ECO:0007669"/>
    <property type="project" value="UniProtKB-ARBA"/>
</dbReference>
<feature type="domain" description="AB hydrolase-1" evidence="1">
    <location>
        <begin position="26"/>
        <end position="255"/>
    </location>
</feature>
<evidence type="ECO:0000259" key="1">
    <source>
        <dbReference type="Pfam" id="PF12697"/>
    </source>
</evidence>
<dbReference type="AlphaFoldDB" id="A0A1H3HJF5"/>
<dbReference type="Pfam" id="PF12697">
    <property type="entry name" value="Abhydrolase_6"/>
    <property type="match status" value="1"/>
</dbReference>
<dbReference type="PANTHER" id="PTHR43798">
    <property type="entry name" value="MONOACYLGLYCEROL LIPASE"/>
    <property type="match status" value="1"/>
</dbReference>
<dbReference type="OrthoDB" id="4944883at2"/>
<proteinExistence type="predicted"/>
<accession>A0A1H3HJF5</accession>